<evidence type="ECO:0000313" key="2">
    <source>
        <dbReference type="Proteomes" id="UP000692954"/>
    </source>
</evidence>
<name>A0A8S1Q3P1_9CILI</name>
<comment type="caution">
    <text evidence="1">The sequence shown here is derived from an EMBL/GenBank/DDBJ whole genome shotgun (WGS) entry which is preliminary data.</text>
</comment>
<dbReference type="Proteomes" id="UP000692954">
    <property type="component" value="Unassembled WGS sequence"/>
</dbReference>
<protein>
    <submittedName>
        <fullName evidence="1">Uncharacterized protein</fullName>
    </submittedName>
</protein>
<reference evidence="1" key="1">
    <citation type="submission" date="2021-01" db="EMBL/GenBank/DDBJ databases">
        <authorList>
            <consortium name="Genoscope - CEA"/>
            <person name="William W."/>
        </authorList>
    </citation>
    <scope>NUCLEOTIDE SEQUENCE</scope>
</reference>
<keyword evidence="2" id="KW-1185">Reference proteome</keyword>
<gene>
    <name evidence="1" type="ORF">PSON_ATCC_30995.1.T0950144</name>
</gene>
<proteinExistence type="predicted"/>
<organism evidence="1 2">
    <name type="scientific">Paramecium sonneborni</name>
    <dbReference type="NCBI Taxonomy" id="65129"/>
    <lineage>
        <taxon>Eukaryota</taxon>
        <taxon>Sar</taxon>
        <taxon>Alveolata</taxon>
        <taxon>Ciliophora</taxon>
        <taxon>Intramacronucleata</taxon>
        <taxon>Oligohymenophorea</taxon>
        <taxon>Peniculida</taxon>
        <taxon>Parameciidae</taxon>
        <taxon>Paramecium</taxon>
    </lineage>
</organism>
<dbReference type="EMBL" id="CAJJDN010000095">
    <property type="protein sequence ID" value="CAD8110276.1"/>
    <property type="molecule type" value="Genomic_DNA"/>
</dbReference>
<sequence>MLKVILTSYIIQLTLSQRSILILRHGARDPDVWTEFDRLIQSRFQPKKGLINQLKQVNNNRDNPYLILKAISSKTARCTSSTVCFIIGLCPKNFKYILHRFFSEYYSQRVLNQKKFEKILQSDFQDPLSLDYNIFDKSGDLLFQGHKTEQCPNLKAINKNIENSKEYKNKEKEFKKMDQLNGVYDIMVKAYPSQQITKSSITLTDIDDIYDDTFCNQFQGYNFPNPSQSTNTYMEDVVKFLKYFGKNSEMFQHQAALTEPFKWIISQFYSQEPLSIYVGTESNQFAMLSVLIDEQYLTPFASELEFIIKGNIVFVYFNKVLLKTKICENGYYCTIEQTSQFMYQYIVDDVKQLCGI</sequence>
<evidence type="ECO:0000313" key="1">
    <source>
        <dbReference type="EMBL" id="CAD8110276.1"/>
    </source>
</evidence>
<dbReference type="AlphaFoldDB" id="A0A8S1Q3P1"/>
<dbReference type="OrthoDB" id="293621at2759"/>
<accession>A0A8S1Q3P1</accession>